<proteinExistence type="predicted"/>
<comment type="caution">
    <text evidence="1">The sequence shown here is derived from an EMBL/GenBank/DDBJ whole genome shotgun (WGS) entry which is preliminary data.</text>
</comment>
<sequence>RLTTANRCFQQTQPILVFQIQLSELERDILQQNEIYAQMRRTLSELMEFYYVLQKVDAFFEVHMEDDAMNEFSAAELEEAVCYFKRFHVWLRLFIYLVHMTVRCTSATSFNYE</sequence>
<feature type="non-terminal residue" evidence="1">
    <location>
        <position position="1"/>
    </location>
</feature>
<reference evidence="1 2" key="1">
    <citation type="submission" date="2014-11" db="EMBL/GenBank/DDBJ databases">
        <title>Genetic blueprint of the zoonotic pathogen Toxocara canis.</title>
        <authorList>
            <person name="Zhu X.-Q."/>
            <person name="Korhonen P.K."/>
            <person name="Cai H."/>
            <person name="Young N.D."/>
            <person name="Nejsum P."/>
            <person name="von Samson-Himmelstjerna G."/>
            <person name="Boag P.R."/>
            <person name="Tan P."/>
            <person name="Li Q."/>
            <person name="Min J."/>
            <person name="Yang Y."/>
            <person name="Wang X."/>
            <person name="Fang X."/>
            <person name="Hall R.S."/>
            <person name="Hofmann A."/>
            <person name="Sternberg P.W."/>
            <person name="Jex A.R."/>
            <person name="Gasser R.B."/>
        </authorList>
    </citation>
    <scope>NUCLEOTIDE SEQUENCE [LARGE SCALE GENOMIC DNA]</scope>
    <source>
        <strain evidence="1">PN_DK_2014</strain>
    </source>
</reference>
<evidence type="ECO:0000313" key="1">
    <source>
        <dbReference type="EMBL" id="KHN71563.1"/>
    </source>
</evidence>
<accession>A0A0B2UQ97</accession>
<name>A0A0B2UQ97_TOXCA</name>
<keyword evidence="2" id="KW-1185">Reference proteome</keyword>
<dbReference type="Proteomes" id="UP000031036">
    <property type="component" value="Unassembled WGS sequence"/>
</dbReference>
<dbReference type="OrthoDB" id="10264220at2759"/>
<gene>
    <name evidence="1" type="ORF">Tcan_02174</name>
</gene>
<organism evidence="1 2">
    <name type="scientific">Toxocara canis</name>
    <name type="common">Canine roundworm</name>
    <dbReference type="NCBI Taxonomy" id="6265"/>
    <lineage>
        <taxon>Eukaryota</taxon>
        <taxon>Metazoa</taxon>
        <taxon>Ecdysozoa</taxon>
        <taxon>Nematoda</taxon>
        <taxon>Chromadorea</taxon>
        <taxon>Rhabditida</taxon>
        <taxon>Spirurina</taxon>
        <taxon>Ascaridomorpha</taxon>
        <taxon>Ascaridoidea</taxon>
        <taxon>Toxocaridae</taxon>
        <taxon>Toxocara</taxon>
    </lineage>
</organism>
<evidence type="ECO:0000313" key="2">
    <source>
        <dbReference type="Proteomes" id="UP000031036"/>
    </source>
</evidence>
<protein>
    <submittedName>
        <fullName evidence="1">Uncharacterized protein</fullName>
    </submittedName>
</protein>
<dbReference type="AlphaFoldDB" id="A0A0B2UQ97"/>
<dbReference type="EMBL" id="JPKZ01021766">
    <property type="protein sequence ID" value="KHN71563.1"/>
    <property type="molecule type" value="Genomic_DNA"/>
</dbReference>